<feature type="transmembrane region" description="Helical" evidence="1">
    <location>
        <begin position="66"/>
        <end position="85"/>
    </location>
</feature>
<comment type="caution">
    <text evidence="2">The sequence shown here is derived from an EMBL/GenBank/DDBJ whole genome shotgun (WGS) entry which is preliminary data.</text>
</comment>
<feature type="transmembrane region" description="Helical" evidence="1">
    <location>
        <begin position="37"/>
        <end position="54"/>
    </location>
</feature>
<gene>
    <name evidence="2" type="ORF">QOZ93_002440</name>
</gene>
<reference evidence="2 3" key="1">
    <citation type="submission" date="2023-07" db="EMBL/GenBank/DDBJ databases">
        <title>Genomic Encyclopedia of Type Strains, Phase IV (KMG-IV): sequencing the most valuable type-strain genomes for metagenomic binning, comparative biology and taxonomic classification.</title>
        <authorList>
            <person name="Goeker M."/>
        </authorList>
    </citation>
    <scope>NUCLEOTIDE SEQUENCE [LARGE SCALE GENOMIC DNA]</scope>
    <source>
        <strain evidence="2 3">DSM 1400</strain>
    </source>
</reference>
<protein>
    <submittedName>
        <fullName evidence="2">Uncharacterized protein</fullName>
    </submittedName>
</protein>
<keyword evidence="1" id="KW-1133">Transmembrane helix</keyword>
<dbReference type="Proteomes" id="UP001224418">
    <property type="component" value="Unassembled WGS sequence"/>
</dbReference>
<organism evidence="2 3">
    <name type="scientific">Hathewaya limosa</name>
    <name type="common">Clostridium limosum</name>
    <dbReference type="NCBI Taxonomy" id="1536"/>
    <lineage>
        <taxon>Bacteria</taxon>
        <taxon>Bacillati</taxon>
        <taxon>Bacillota</taxon>
        <taxon>Clostridia</taxon>
        <taxon>Eubacteriales</taxon>
        <taxon>Clostridiaceae</taxon>
        <taxon>Hathewaya</taxon>
    </lineage>
</organism>
<proteinExistence type="predicted"/>
<evidence type="ECO:0000313" key="2">
    <source>
        <dbReference type="EMBL" id="MDQ0480690.1"/>
    </source>
</evidence>
<feature type="transmembrane region" description="Helical" evidence="1">
    <location>
        <begin position="6"/>
        <end position="25"/>
    </location>
</feature>
<name>A0ABU0JUA9_HATLI</name>
<dbReference type="EMBL" id="JAUSWN010000025">
    <property type="protein sequence ID" value="MDQ0480690.1"/>
    <property type="molecule type" value="Genomic_DNA"/>
</dbReference>
<dbReference type="RefSeq" id="WP_307356778.1">
    <property type="nucleotide sequence ID" value="NZ_BAAACJ010000038.1"/>
</dbReference>
<evidence type="ECO:0000313" key="3">
    <source>
        <dbReference type="Proteomes" id="UP001224418"/>
    </source>
</evidence>
<keyword evidence="3" id="KW-1185">Reference proteome</keyword>
<evidence type="ECO:0000256" key="1">
    <source>
        <dbReference type="SAM" id="Phobius"/>
    </source>
</evidence>
<keyword evidence="1" id="KW-0812">Transmembrane</keyword>
<keyword evidence="1" id="KW-0472">Membrane</keyword>
<sequence length="88" mass="10017">MNFLYLFIHCLIGSILASVLHKFLLKEKLSKIKVSPSKKVIIVVVNFIVLYGLLKLNNKLIVYKPLNQIIFGFLFALFGIVYSSLKTS</sequence>
<accession>A0ABU0JUA9</accession>